<keyword evidence="5" id="KW-0418">Kinase</keyword>
<dbReference type="InterPro" id="IPR036097">
    <property type="entry name" value="HisK_dim/P_sf"/>
</dbReference>
<dbReference type="EC" id="2.7.13.3" evidence="2"/>
<dbReference type="PANTHER" id="PTHR43304:SF1">
    <property type="entry name" value="PAC DOMAIN-CONTAINING PROTEIN"/>
    <property type="match status" value="1"/>
</dbReference>
<evidence type="ECO:0000256" key="1">
    <source>
        <dbReference type="ARBA" id="ARBA00000085"/>
    </source>
</evidence>
<dbReference type="InterPro" id="IPR001610">
    <property type="entry name" value="PAC"/>
</dbReference>
<dbReference type="GO" id="GO:0000155">
    <property type="term" value="F:phosphorelay sensor kinase activity"/>
    <property type="evidence" value="ECO:0007669"/>
    <property type="project" value="InterPro"/>
</dbReference>
<dbReference type="SMART" id="SM00086">
    <property type="entry name" value="PAC"/>
    <property type="match status" value="2"/>
</dbReference>
<dbReference type="EMBL" id="CP100355">
    <property type="protein sequence ID" value="UTF54307.1"/>
    <property type="molecule type" value="Genomic_DNA"/>
</dbReference>
<dbReference type="InterPro" id="IPR052162">
    <property type="entry name" value="Sensor_kinase/Photoreceptor"/>
</dbReference>
<feature type="coiled-coil region" evidence="6">
    <location>
        <begin position="511"/>
        <end position="542"/>
    </location>
</feature>
<dbReference type="Pfam" id="PF02518">
    <property type="entry name" value="HATPase_c"/>
    <property type="match status" value="1"/>
</dbReference>
<organism evidence="10 11">
    <name type="scientific">Natronosalvus rutilus</name>
    <dbReference type="NCBI Taxonomy" id="2953753"/>
    <lineage>
        <taxon>Archaea</taxon>
        <taxon>Methanobacteriati</taxon>
        <taxon>Methanobacteriota</taxon>
        <taxon>Stenosarchaea group</taxon>
        <taxon>Halobacteria</taxon>
        <taxon>Halobacteriales</taxon>
        <taxon>Natrialbaceae</taxon>
        <taxon>Natronosalvus</taxon>
    </lineage>
</organism>
<dbReference type="SMART" id="SM00388">
    <property type="entry name" value="HisKA"/>
    <property type="match status" value="1"/>
</dbReference>
<feature type="domain" description="PAC" evidence="9">
    <location>
        <begin position="96"/>
        <end position="147"/>
    </location>
</feature>
<dbReference type="Pfam" id="PF00512">
    <property type="entry name" value="HisKA"/>
    <property type="match status" value="1"/>
</dbReference>
<evidence type="ECO:0000256" key="2">
    <source>
        <dbReference type="ARBA" id="ARBA00012438"/>
    </source>
</evidence>
<evidence type="ECO:0000259" key="9">
    <source>
        <dbReference type="PROSITE" id="PS50113"/>
    </source>
</evidence>
<dbReference type="InterPro" id="IPR036890">
    <property type="entry name" value="HATPase_C_sf"/>
</dbReference>
<dbReference type="SMART" id="SM00091">
    <property type="entry name" value="PAS"/>
    <property type="match status" value="3"/>
</dbReference>
<dbReference type="GeneID" id="73289025"/>
<dbReference type="Gene3D" id="3.30.450.20">
    <property type="entry name" value="PAS domain"/>
    <property type="match status" value="4"/>
</dbReference>
<dbReference type="Gene3D" id="1.10.287.130">
    <property type="match status" value="1"/>
</dbReference>
<dbReference type="GO" id="GO:0006355">
    <property type="term" value="P:regulation of DNA-templated transcription"/>
    <property type="evidence" value="ECO:0007669"/>
    <property type="project" value="InterPro"/>
</dbReference>
<evidence type="ECO:0000259" key="8">
    <source>
        <dbReference type="PROSITE" id="PS50112"/>
    </source>
</evidence>
<keyword evidence="4" id="KW-0808">Transferase</keyword>
<dbReference type="InterPro" id="IPR003661">
    <property type="entry name" value="HisK_dim/P_dom"/>
</dbReference>
<keyword evidence="11" id="KW-1185">Reference proteome</keyword>
<feature type="domain" description="PAC" evidence="9">
    <location>
        <begin position="233"/>
        <end position="285"/>
    </location>
</feature>
<dbReference type="InterPro" id="IPR013767">
    <property type="entry name" value="PAS_fold"/>
</dbReference>
<dbReference type="PRINTS" id="PR00344">
    <property type="entry name" value="BCTRLSENSOR"/>
</dbReference>
<dbReference type="InterPro" id="IPR000700">
    <property type="entry name" value="PAS-assoc_C"/>
</dbReference>
<feature type="domain" description="Histidine kinase" evidence="7">
    <location>
        <begin position="545"/>
        <end position="758"/>
    </location>
</feature>
<protein>
    <recommendedName>
        <fullName evidence="2">histidine kinase</fullName>
        <ecNumber evidence="2">2.7.13.3</ecNumber>
    </recommendedName>
</protein>
<dbReference type="PROSITE" id="PS50112">
    <property type="entry name" value="PAS"/>
    <property type="match status" value="1"/>
</dbReference>
<dbReference type="CDD" id="cd00082">
    <property type="entry name" value="HisKA"/>
    <property type="match status" value="1"/>
</dbReference>
<sequence length="767" mass="87637">MNRRADATDGGFWADSDADVALERFRTLVNAVSDGIYQLDPAGRFTAVNDVIVEMTGYERAELLGEHVSFVLEDDDVDRVRRAIEEHRSADGRLNRTFDLAVRTADGETIHCEIRLSVLLEDGTFEGTVGTVREVSDRNHTEQRLLDRDRQLRLERDLTDQILETSPIGIQVLDSDGEVTRMNDRLREMLEIPEREEHTYDPSNRSVYDETGARISTANHPFAITLETGEPVYDRHLRVDLPSGDRRWLSINAAPLFDDAGAIERVVTTGEDITDLKERERALERRQRELTAELDEIYGRITDGVIALNDDWEFTHVNENAEVVLDAAEDELLGRVIWDAFPELVNTEFERRYREAMTTQEPVSLVDYFEPHDAWFEEHVYPSETGISIYFRDVTEHRERERKLEKSEQRHRTLAEYFPNGLVTLFDDDLTYTLAAGQGFDRIPVDPADLEENRACDVWSDETWSALEPAFRAAIEGEERSVELSYADREWVLHAVPITDERGDVFAGMTMAQDITERKEYERKLEDTVERLEESNERLEQFAYAASHDLQEPLRMVSSYLRLLEQRYDDELDEDGEEFLAFAVDGADRMREMIDGLLAYSRVDTESGSLEPVDLDAILDDALDNLRIQIDEAGADITRDDLPRVDGDATQLQQVFQNLLDNAITYSGDDPPRIRIEADRQGAKPVISIEDNGIGIAPDDQDRIFTIFNRLHSREEHDGAGIGLALCQRIVDRHGGDIWVRSTPGEGTTFSFSISRAEDRGEDRPQR</sequence>
<dbReference type="RefSeq" id="WP_254158935.1">
    <property type="nucleotide sequence ID" value="NZ_CP100355.1"/>
</dbReference>
<gene>
    <name evidence="10" type="ORF">NGM29_03225</name>
</gene>
<dbReference type="PROSITE" id="PS50109">
    <property type="entry name" value="HIS_KIN"/>
    <property type="match status" value="1"/>
</dbReference>
<dbReference type="PANTHER" id="PTHR43304">
    <property type="entry name" value="PHYTOCHROME-LIKE PROTEIN CPH1"/>
    <property type="match status" value="1"/>
</dbReference>
<dbReference type="InterPro" id="IPR004358">
    <property type="entry name" value="Sig_transdc_His_kin-like_C"/>
</dbReference>
<evidence type="ECO:0000259" key="7">
    <source>
        <dbReference type="PROSITE" id="PS50109"/>
    </source>
</evidence>
<dbReference type="InterPro" id="IPR013656">
    <property type="entry name" value="PAS_4"/>
</dbReference>
<evidence type="ECO:0000313" key="11">
    <source>
        <dbReference type="Proteomes" id="UP001056855"/>
    </source>
</evidence>
<dbReference type="SUPFAM" id="SSF47384">
    <property type="entry name" value="Homodimeric domain of signal transducing histidine kinase"/>
    <property type="match status" value="1"/>
</dbReference>
<comment type="catalytic activity">
    <reaction evidence="1">
        <text>ATP + protein L-histidine = ADP + protein N-phospho-L-histidine.</text>
        <dbReference type="EC" id="2.7.13.3"/>
    </reaction>
</comment>
<dbReference type="PROSITE" id="PS50113">
    <property type="entry name" value="PAC"/>
    <property type="match status" value="3"/>
</dbReference>
<dbReference type="Proteomes" id="UP001056855">
    <property type="component" value="Chromosome"/>
</dbReference>
<dbReference type="CDD" id="cd00130">
    <property type="entry name" value="PAS"/>
    <property type="match status" value="3"/>
</dbReference>
<evidence type="ECO:0000313" key="10">
    <source>
        <dbReference type="EMBL" id="UTF54307.1"/>
    </source>
</evidence>
<dbReference type="NCBIfam" id="TIGR00229">
    <property type="entry name" value="sensory_box"/>
    <property type="match status" value="2"/>
</dbReference>
<dbReference type="Pfam" id="PF08448">
    <property type="entry name" value="PAS_4"/>
    <property type="match status" value="3"/>
</dbReference>
<dbReference type="SUPFAM" id="SSF55785">
    <property type="entry name" value="PYP-like sensor domain (PAS domain)"/>
    <property type="match status" value="4"/>
</dbReference>
<evidence type="ECO:0000256" key="5">
    <source>
        <dbReference type="ARBA" id="ARBA00022777"/>
    </source>
</evidence>
<dbReference type="Gene3D" id="3.30.565.10">
    <property type="entry name" value="Histidine kinase-like ATPase, C-terminal domain"/>
    <property type="match status" value="1"/>
</dbReference>
<feature type="domain" description="PAS" evidence="8">
    <location>
        <begin position="21"/>
        <end position="91"/>
    </location>
</feature>
<proteinExistence type="predicted"/>
<dbReference type="InterPro" id="IPR005467">
    <property type="entry name" value="His_kinase_dom"/>
</dbReference>
<dbReference type="SUPFAM" id="SSF55874">
    <property type="entry name" value="ATPase domain of HSP90 chaperone/DNA topoisomerase II/histidine kinase"/>
    <property type="match status" value="1"/>
</dbReference>
<dbReference type="InterPro" id="IPR003594">
    <property type="entry name" value="HATPase_dom"/>
</dbReference>
<evidence type="ECO:0000256" key="6">
    <source>
        <dbReference type="SAM" id="Coils"/>
    </source>
</evidence>
<keyword evidence="3" id="KW-0597">Phosphoprotein</keyword>
<evidence type="ECO:0000256" key="3">
    <source>
        <dbReference type="ARBA" id="ARBA00022553"/>
    </source>
</evidence>
<accession>A0A9E7NCR7</accession>
<reference evidence="10" key="1">
    <citation type="submission" date="2022-06" db="EMBL/GenBank/DDBJ databases">
        <title>Diverse halophilic archaea isolated from saline environments.</title>
        <authorList>
            <person name="Cui H.-L."/>
        </authorList>
    </citation>
    <scope>NUCLEOTIDE SEQUENCE</scope>
    <source>
        <strain evidence="10">WLHS1</strain>
    </source>
</reference>
<dbReference type="KEGG" id="sawl:NGM29_03225"/>
<dbReference type="FunFam" id="3.30.565.10:FF:000006">
    <property type="entry name" value="Sensor histidine kinase WalK"/>
    <property type="match status" value="1"/>
</dbReference>
<name>A0A9E7NCR7_9EURY</name>
<dbReference type="InterPro" id="IPR000014">
    <property type="entry name" value="PAS"/>
</dbReference>
<dbReference type="Pfam" id="PF00989">
    <property type="entry name" value="PAS"/>
    <property type="match status" value="1"/>
</dbReference>
<dbReference type="InterPro" id="IPR035965">
    <property type="entry name" value="PAS-like_dom_sf"/>
</dbReference>
<dbReference type="AlphaFoldDB" id="A0A9E7NCR7"/>
<dbReference type="SMART" id="SM00387">
    <property type="entry name" value="HATPase_c"/>
    <property type="match status" value="1"/>
</dbReference>
<feature type="domain" description="PAC" evidence="9">
    <location>
        <begin position="465"/>
        <end position="527"/>
    </location>
</feature>
<evidence type="ECO:0000256" key="4">
    <source>
        <dbReference type="ARBA" id="ARBA00022679"/>
    </source>
</evidence>
<keyword evidence="6" id="KW-0175">Coiled coil</keyword>